<dbReference type="InterPro" id="IPR001791">
    <property type="entry name" value="Laminin_G"/>
</dbReference>
<dbReference type="InterPro" id="IPR039808">
    <property type="entry name" value="Cadherin"/>
</dbReference>
<gene>
    <name evidence="23" type="ORF">NQ314_005521</name>
</gene>
<dbReference type="GO" id="GO:0005634">
    <property type="term" value="C:nucleus"/>
    <property type="evidence" value="ECO:0007669"/>
    <property type="project" value="InterPro"/>
</dbReference>
<keyword evidence="11 14" id="KW-1015">Disulfide bond</keyword>
<dbReference type="SMART" id="SM00112">
    <property type="entry name" value="CA"/>
    <property type="match status" value="4"/>
</dbReference>
<feature type="domain" description="EGF-like" evidence="21">
    <location>
        <begin position="780"/>
        <end position="813"/>
    </location>
</feature>
<dbReference type="GO" id="GO:0009887">
    <property type="term" value="P:animal organ morphogenesis"/>
    <property type="evidence" value="ECO:0007669"/>
    <property type="project" value="UniProtKB-ARBA"/>
</dbReference>
<evidence type="ECO:0000256" key="5">
    <source>
        <dbReference type="ARBA" id="ARBA00022729"/>
    </source>
</evidence>
<evidence type="ECO:0000256" key="10">
    <source>
        <dbReference type="ARBA" id="ARBA00023136"/>
    </source>
</evidence>
<keyword evidence="7 13" id="KW-0106">Calcium</keyword>
<keyword evidence="8 16" id="KW-0130">Cell adhesion</keyword>
<name>A0AAV8ZJM6_9CUCU</name>
<dbReference type="SMART" id="SM00282">
    <property type="entry name" value="LamG"/>
    <property type="match status" value="1"/>
</dbReference>
<dbReference type="CDD" id="cd00110">
    <property type="entry name" value="LamG"/>
    <property type="match status" value="1"/>
</dbReference>
<protein>
    <recommendedName>
        <fullName evidence="25">DE-cadherin</fullName>
    </recommendedName>
</protein>
<keyword evidence="4 16" id="KW-0812">Transmembrane</keyword>
<dbReference type="PROSITE" id="PS50026">
    <property type="entry name" value="EGF_3"/>
    <property type="match status" value="1"/>
</dbReference>
<dbReference type="PROSITE" id="PS00232">
    <property type="entry name" value="CADHERIN_1"/>
    <property type="match status" value="2"/>
</dbReference>
<proteinExistence type="predicted"/>
<dbReference type="GO" id="GO:0007156">
    <property type="term" value="P:homophilic cell adhesion via plasma membrane adhesion molecules"/>
    <property type="evidence" value="ECO:0007669"/>
    <property type="project" value="InterPro"/>
</dbReference>
<dbReference type="GO" id="GO:0016342">
    <property type="term" value="C:catenin complex"/>
    <property type="evidence" value="ECO:0007669"/>
    <property type="project" value="TreeGrafter"/>
</dbReference>
<dbReference type="PROSITE" id="PS50268">
    <property type="entry name" value="CADHERIN_2"/>
    <property type="match status" value="4"/>
</dbReference>
<keyword evidence="6" id="KW-0677">Repeat</keyword>
<reference evidence="23" key="1">
    <citation type="journal article" date="2023" name="Insect Mol. Biol.">
        <title>Genome sequencing provides insights into the evolution of gene families encoding plant cell wall-degrading enzymes in longhorned beetles.</title>
        <authorList>
            <person name="Shin N.R."/>
            <person name="Okamura Y."/>
            <person name="Kirsch R."/>
            <person name="Pauchet Y."/>
        </authorList>
    </citation>
    <scope>NUCLEOTIDE SEQUENCE</scope>
    <source>
        <strain evidence="23">RBIC_L_NR</strain>
    </source>
</reference>
<dbReference type="PANTHER" id="PTHR24027">
    <property type="entry name" value="CADHERIN-23"/>
    <property type="match status" value="1"/>
</dbReference>
<evidence type="ECO:0000313" key="24">
    <source>
        <dbReference type="Proteomes" id="UP001162156"/>
    </source>
</evidence>
<dbReference type="GO" id="GO:0005912">
    <property type="term" value="C:adherens junction"/>
    <property type="evidence" value="ECO:0007669"/>
    <property type="project" value="TreeGrafter"/>
</dbReference>
<evidence type="ECO:0000256" key="4">
    <source>
        <dbReference type="ARBA" id="ARBA00022692"/>
    </source>
</evidence>
<evidence type="ECO:0000259" key="22">
    <source>
        <dbReference type="PROSITE" id="PS50268"/>
    </source>
</evidence>
<dbReference type="GO" id="GO:0016339">
    <property type="term" value="P:calcium-dependent cell-cell adhesion via plasma membrane cell adhesion molecules"/>
    <property type="evidence" value="ECO:0007669"/>
    <property type="project" value="TreeGrafter"/>
</dbReference>
<dbReference type="GO" id="GO:0001736">
    <property type="term" value="P:establishment of planar polarity"/>
    <property type="evidence" value="ECO:0007669"/>
    <property type="project" value="UniProtKB-ARBA"/>
</dbReference>
<evidence type="ECO:0000256" key="11">
    <source>
        <dbReference type="ARBA" id="ARBA00023157"/>
    </source>
</evidence>
<evidence type="ECO:0000256" key="1">
    <source>
        <dbReference type="ARBA" id="ARBA00004251"/>
    </source>
</evidence>
<dbReference type="EMBL" id="JANEYF010001524">
    <property type="protein sequence ID" value="KAJ8963621.1"/>
    <property type="molecule type" value="Genomic_DNA"/>
</dbReference>
<dbReference type="SMART" id="SM00561">
    <property type="entry name" value="MBT"/>
    <property type="match status" value="1"/>
</dbReference>
<dbReference type="Pfam" id="PF02820">
    <property type="entry name" value="MBT"/>
    <property type="match status" value="1"/>
</dbReference>
<evidence type="ECO:0000256" key="15">
    <source>
        <dbReference type="PROSITE-ProRule" id="PRU00459"/>
    </source>
</evidence>
<dbReference type="AlphaFoldDB" id="A0AAV8ZJM6"/>
<dbReference type="Gene3D" id="4.10.900.10">
    <property type="entry name" value="TCF3-CBD (Catenin binding domain)"/>
    <property type="match status" value="1"/>
</dbReference>
<comment type="subcellular location">
    <subcellularLocation>
        <location evidence="2">Cell membrane</location>
        <topology evidence="2">Multi-pass membrane protein</topology>
    </subcellularLocation>
    <subcellularLocation>
        <location evidence="1 16">Cell membrane</location>
        <topology evidence="1 16">Single-pass type I membrane protein</topology>
    </subcellularLocation>
</comment>
<feature type="domain" description="Cadherin" evidence="22">
    <location>
        <begin position="339"/>
        <end position="438"/>
    </location>
</feature>
<dbReference type="Pfam" id="PF01049">
    <property type="entry name" value="CADH_Y-type_LIR"/>
    <property type="match status" value="1"/>
</dbReference>
<evidence type="ECO:0000256" key="9">
    <source>
        <dbReference type="ARBA" id="ARBA00022989"/>
    </source>
</evidence>
<dbReference type="SUPFAM" id="SSF63748">
    <property type="entry name" value="Tudor/PWWP/MBT"/>
    <property type="match status" value="1"/>
</dbReference>
<feature type="repeat" description="MBT" evidence="15">
    <location>
        <begin position="50"/>
        <end position="148"/>
    </location>
</feature>
<dbReference type="InterPro" id="IPR004092">
    <property type="entry name" value="Mbt"/>
</dbReference>
<dbReference type="PROSITE" id="PS01186">
    <property type="entry name" value="EGF_2"/>
    <property type="match status" value="1"/>
</dbReference>
<dbReference type="GO" id="GO:0016477">
    <property type="term" value="P:cell migration"/>
    <property type="evidence" value="ECO:0007669"/>
    <property type="project" value="TreeGrafter"/>
</dbReference>
<evidence type="ECO:0008006" key="25">
    <source>
        <dbReference type="Google" id="ProtNLM"/>
    </source>
</evidence>
<dbReference type="GO" id="GO:0007043">
    <property type="term" value="P:cell-cell junction assembly"/>
    <property type="evidence" value="ECO:0007669"/>
    <property type="project" value="TreeGrafter"/>
</dbReference>
<dbReference type="GO" id="GO:0006355">
    <property type="term" value="P:regulation of DNA-templated transcription"/>
    <property type="evidence" value="ECO:0007669"/>
    <property type="project" value="InterPro"/>
</dbReference>
<dbReference type="InterPro" id="IPR013320">
    <property type="entry name" value="ConA-like_dom_sf"/>
</dbReference>
<dbReference type="PROSITE" id="PS50025">
    <property type="entry name" value="LAM_G_DOMAIN"/>
    <property type="match status" value="1"/>
</dbReference>
<evidence type="ECO:0000256" key="12">
    <source>
        <dbReference type="ARBA" id="ARBA00023180"/>
    </source>
</evidence>
<evidence type="ECO:0000256" key="2">
    <source>
        <dbReference type="ARBA" id="ARBA00004651"/>
    </source>
</evidence>
<dbReference type="Gene3D" id="2.10.25.10">
    <property type="entry name" value="Laminin"/>
    <property type="match status" value="1"/>
</dbReference>
<dbReference type="GO" id="GO:0000902">
    <property type="term" value="P:cell morphogenesis"/>
    <property type="evidence" value="ECO:0007669"/>
    <property type="project" value="TreeGrafter"/>
</dbReference>
<dbReference type="Pfam" id="PF00028">
    <property type="entry name" value="Cadherin"/>
    <property type="match status" value="2"/>
</dbReference>
<dbReference type="PROSITE" id="PS00022">
    <property type="entry name" value="EGF_1"/>
    <property type="match status" value="1"/>
</dbReference>
<dbReference type="FunFam" id="4.10.900.10:FF:000012">
    <property type="entry name" value="Putative DE-cadherin"/>
    <property type="match status" value="1"/>
</dbReference>
<dbReference type="InterPro" id="IPR020894">
    <property type="entry name" value="Cadherin_CS"/>
</dbReference>
<dbReference type="GO" id="GO:0008104">
    <property type="term" value="P:intracellular protein localization"/>
    <property type="evidence" value="ECO:0007669"/>
    <property type="project" value="UniProtKB-ARBA"/>
</dbReference>
<feature type="transmembrane region" description="Helical" evidence="19">
    <location>
        <begin position="1019"/>
        <end position="1039"/>
    </location>
</feature>
<dbReference type="Gene3D" id="2.60.120.200">
    <property type="match status" value="1"/>
</dbReference>
<keyword evidence="10 19" id="KW-0472">Membrane</keyword>
<dbReference type="GO" id="GO:0007424">
    <property type="term" value="P:open tracheal system development"/>
    <property type="evidence" value="ECO:0007669"/>
    <property type="project" value="UniProtKB-ARBA"/>
</dbReference>
<dbReference type="InterPro" id="IPR027397">
    <property type="entry name" value="Catenin-bd_sf"/>
</dbReference>
<evidence type="ECO:0000256" key="3">
    <source>
        <dbReference type="ARBA" id="ARBA00022536"/>
    </source>
</evidence>
<dbReference type="GO" id="GO:0007163">
    <property type="term" value="P:establishment or maintenance of cell polarity"/>
    <property type="evidence" value="ECO:0007669"/>
    <property type="project" value="UniProtKB-ARBA"/>
</dbReference>
<dbReference type="InterPro" id="IPR000233">
    <property type="entry name" value="Cadherin_Y-type_LIR"/>
</dbReference>
<dbReference type="InterPro" id="IPR000742">
    <property type="entry name" value="EGF"/>
</dbReference>
<dbReference type="GO" id="GO:0048589">
    <property type="term" value="P:developmental growth"/>
    <property type="evidence" value="ECO:0007669"/>
    <property type="project" value="UniProtKB-ARBA"/>
</dbReference>
<dbReference type="InterPro" id="IPR015919">
    <property type="entry name" value="Cadherin-like_sf"/>
</dbReference>
<evidence type="ECO:0000259" key="20">
    <source>
        <dbReference type="PROSITE" id="PS50025"/>
    </source>
</evidence>
<keyword evidence="3 14" id="KW-0245">EGF-like domain</keyword>
<dbReference type="SUPFAM" id="SSF49313">
    <property type="entry name" value="Cadherin-like"/>
    <property type="match status" value="4"/>
</dbReference>
<dbReference type="InterPro" id="IPR002126">
    <property type="entry name" value="Cadherin-like_dom"/>
</dbReference>
<accession>A0AAV8ZJM6</accession>
<comment type="caution">
    <text evidence="23">The sequence shown here is derived from an EMBL/GenBank/DDBJ whole genome shotgun (WGS) entry which is preliminary data.</text>
</comment>
<dbReference type="GO" id="GO:0044331">
    <property type="term" value="P:cell-cell adhesion mediated by cadherin"/>
    <property type="evidence" value="ECO:0007669"/>
    <property type="project" value="TreeGrafter"/>
</dbReference>
<dbReference type="Gene3D" id="2.30.30.140">
    <property type="match status" value="1"/>
</dbReference>
<sequence>MSNNNGATPGKVRGPGRPPKKIQSRVAAIAPTTPLEGSPGPFQYETYQPFDWDEYLRETNSIPAPQSCFKHAPSPQNNEFKVGMKLEALDPRNVTSTCIATVISILGPRLRLRLDGSDNKNDFWRLVDSNEIHPIGHCEKSESSIPDKEVVFELVKGKTAQTNKDQTFLLVPENENTAYIKLVRPLDYETVTEYTLTVRIKNKNFMDTSINIPIKIEDVNDEITNFLEFLRGSVVENDKPGVQAIQVRAIDKDGTTANNQVSYELVDNQDIFSIDKTTGVIISRVPFDREQIPLYHVNVKAYDNSPSALFKESTDPNTVIQTFQISIEDQNDNKPEFTKSTYQFSNISEGADKASPVGEVKAIDKDTASLITYSITEGNEGNAFSMENTTGRIKVNGKLDFEQIKQYKLTVKAFDGKFEDTVEVIISIINENDEPPIFEQYEKEIEFEEERLIEECIITMTAYDPDIKNRSADQHIVFEVDKQQKEFLSPFGSPTRHLFIYALDNDGGTNFLRNYAEIQIVLKDINDNAPFLNGTEIVWYENQEPGRITKLSADDYDSPINGPPFNGTRILRVIIGDVNDNEAKDGESNIFVYKYVNGPDRDIEIGRVYVEDPDDWDLPDKVFVQQNSFDQFDLSKTNNGMILMKPATPEGSYIVNYEVTETHLPNIPIHTVNAKVTITVKEIIEEVVRKSGSIRIQGSSIEEFVAEPENRLITEHQDNLQNELGVEFVMISISECINKTVCPNDCSCTNFLNISREPAVVFTNKTSFVGVNAVVDPVCDIIPRVIPECFNGGVLLENAVCSCPAGFEGPHCEILAIGFNGDGWAMYPTFDAWNNTDITLAVMPQTDTGLIFYAGPLTLRHATLSRDFISLELKEGFPLLRLNFGYGTKEIYVNKNIKKLNDGATHKLRITYTSDDVQIEVDDCKSKCTIWKAMDHKGLLNVNGPLQLGGTRYKSNEEESKIIWTHLPPTHIGFTGCIRNLTYNGFYYNLGAPSDQYRSYPDCNYGVMQAVTFGIDSNFLVAILVCVAILIILLLAVVVHRRKQDNLNEKDIDDTRENIINYEDEGGGECDTNYDLSVFRTNNIVDEKPVMMDNPDVPADTSGFLDTKKDTCDKDPDNVPYDDVRHYVYEGDGNSTGSLSSLASCTDEGDLKFNYLSSFDLRFRKLADMYGEDPSDEDSLDGGEESWC</sequence>
<dbReference type="PANTHER" id="PTHR24027:SF422">
    <property type="entry name" value="CADHERIN DOMAIN-CONTAINING PROTEIN"/>
    <property type="match status" value="1"/>
</dbReference>
<evidence type="ECO:0000256" key="8">
    <source>
        <dbReference type="ARBA" id="ARBA00022889"/>
    </source>
</evidence>
<evidence type="ECO:0000256" key="18">
    <source>
        <dbReference type="SAM" id="MobiDB-lite"/>
    </source>
</evidence>
<dbReference type="Gene3D" id="2.60.40.60">
    <property type="entry name" value="Cadherins"/>
    <property type="match status" value="4"/>
</dbReference>
<evidence type="ECO:0000256" key="17">
    <source>
        <dbReference type="RuleBase" id="RU004357"/>
    </source>
</evidence>
<keyword evidence="5" id="KW-0732">Signal</keyword>
<feature type="region of interest" description="Disordered" evidence="18">
    <location>
        <begin position="1"/>
        <end position="42"/>
    </location>
</feature>
<dbReference type="Proteomes" id="UP001162156">
    <property type="component" value="Unassembled WGS sequence"/>
</dbReference>
<dbReference type="Pfam" id="PF02210">
    <property type="entry name" value="Laminin_G_2"/>
    <property type="match status" value="1"/>
</dbReference>
<keyword evidence="24" id="KW-1185">Reference proteome</keyword>
<dbReference type="CDD" id="cd11304">
    <property type="entry name" value="Cadherin_repeat"/>
    <property type="match status" value="3"/>
</dbReference>
<comment type="caution">
    <text evidence="14">Lacks conserved residue(s) required for the propagation of feature annotation.</text>
</comment>
<dbReference type="SUPFAM" id="SSF49899">
    <property type="entry name" value="Concanavalin A-like lectins/glucanases"/>
    <property type="match status" value="1"/>
</dbReference>
<dbReference type="PRINTS" id="PR00205">
    <property type="entry name" value="CADHERIN"/>
</dbReference>
<dbReference type="FunFam" id="2.60.40.60:FF:000032">
    <property type="entry name" value="FAT atypical cadherin 1"/>
    <property type="match status" value="1"/>
</dbReference>
<dbReference type="GO" id="GO:0030855">
    <property type="term" value="P:epithelial cell differentiation"/>
    <property type="evidence" value="ECO:0007669"/>
    <property type="project" value="UniProtKB-ARBA"/>
</dbReference>
<keyword evidence="9 19" id="KW-1133">Transmembrane helix</keyword>
<dbReference type="PROSITE" id="PS51079">
    <property type="entry name" value="MBT"/>
    <property type="match status" value="1"/>
</dbReference>
<dbReference type="GO" id="GO:0005509">
    <property type="term" value="F:calcium ion binding"/>
    <property type="evidence" value="ECO:0007669"/>
    <property type="project" value="UniProtKB-UniRule"/>
</dbReference>
<dbReference type="GO" id="GO:0034332">
    <property type="term" value="P:adherens junction organization"/>
    <property type="evidence" value="ECO:0007669"/>
    <property type="project" value="TreeGrafter"/>
</dbReference>
<feature type="domain" description="Cadherin" evidence="22">
    <location>
        <begin position="439"/>
        <end position="591"/>
    </location>
</feature>
<organism evidence="23 24">
    <name type="scientific">Rhamnusium bicolor</name>
    <dbReference type="NCBI Taxonomy" id="1586634"/>
    <lineage>
        <taxon>Eukaryota</taxon>
        <taxon>Metazoa</taxon>
        <taxon>Ecdysozoa</taxon>
        <taxon>Arthropoda</taxon>
        <taxon>Hexapoda</taxon>
        <taxon>Insecta</taxon>
        <taxon>Pterygota</taxon>
        <taxon>Neoptera</taxon>
        <taxon>Endopterygota</taxon>
        <taxon>Coleoptera</taxon>
        <taxon>Polyphaga</taxon>
        <taxon>Cucujiformia</taxon>
        <taxon>Chrysomeloidea</taxon>
        <taxon>Cerambycidae</taxon>
        <taxon>Lepturinae</taxon>
        <taxon>Rhagiini</taxon>
        <taxon>Rhamnusium</taxon>
    </lineage>
</organism>
<dbReference type="CDD" id="cd00055">
    <property type="entry name" value="EGF_Lam"/>
    <property type="match status" value="1"/>
</dbReference>
<evidence type="ECO:0000256" key="16">
    <source>
        <dbReference type="RuleBase" id="RU003318"/>
    </source>
</evidence>
<comment type="function">
    <text evidence="17">Cadherins are calcium-dependent cell adhesion proteins.</text>
</comment>
<evidence type="ECO:0000256" key="14">
    <source>
        <dbReference type="PROSITE-ProRule" id="PRU00076"/>
    </source>
</evidence>
<feature type="disulfide bond" evidence="14">
    <location>
        <begin position="803"/>
        <end position="812"/>
    </location>
</feature>
<dbReference type="GO" id="GO:0045296">
    <property type="term" value="F:cadherin binding"/>
    <property type="evidence" value="ECO:0007669"/>
    <property type="project" value="TreeGrafter"/>
</dbReference>
<evidence type="ECO:0000256" key="7">
    <source>
        <dbReference type="ARBA" id="ARBA00022837"/>
    </source>
</evidence>
<keyword evidence="12" id="KW-0325">Glycoprotein</keyword>
<feature type="domain" description="Cadherin" evidence="22">
    <location>
        <begin position="127"/>
        <end position="226"/>
    </location>
</feature>
<dbReference type="InterPro" id="IPR002049">
    <property type="entry name" value="LE_dom"/>
</dbReference>
<evidence type="ECO:0000256" key="6">
    <source>
        <dbReference type="ARBA" id="ARBA00022737"/>
    </source>
</evidence>
<dbReference type="InterPro" id="IPR056370">
    <property type="entry name" value="Shg-like_Ig-like"/>
</dbReference>
<dbReference type="GO" id="GO:0008013">
    <property type="term" value="F:beta-catenin binding"/>
    <property type="evidence" value="ECO:0007669"/>
    <property type="project" value="TreeGrafter"/>
</dbReference>
<feature type="domain" description="Laminin G" evidence="20">
    <location>
        <begin position="814"/>
        <end position="1026"/>
    </location>
</feature>
<dbReference type="Pfam" id="PF24811">
    <property type="entry name" value="Ig_Shg"/>
    <property type="match status" value="1"/>
</dbReference>
<evidence type="ECO:0000256" key="19">
    <source>
        <dbReference type="SAM" id="Phobius"/>
    </source>
</evidence>
<evidence type="ECO:0000259" key="21">
    <source>
        <dbReference type="PROSITE" id="PS50026"/>
    </source>
</evidence>
<evidence type="ECO:0000256" key="13">
    <source>
        <dbReference type="PROSITE-ProRule" id="PRU00043"/>
    </source>
</evidence>
<feature type="domain" description="Cadherin" evidence="22">
    <location>
        <begin position="233"/>
        <end position="337"/>
    </location>
</feature>
<evidence type="ECO:0000313" key="23">
    <source>
        <dbReference type="EMBL" id="KAJ8963621.1"/>
    </source>
</evidence>